<protein>
    <recommendedName>
        <fullName evidence="7 8">Glutamine-dependent NAD(+) synthetase</fullName>
        <ecNumber evidence="7 8">6.3.5.1</ecNumber>
    </recommendedName>
    <alternativeName>
        <fullName evidence="7 8">NAD(+) synthase [glutamine-hydrolyzing]</fullName>
    </alternativeName>
</protein>
<proteinExistence type="inferred from homology"/>
<keyword evidence="5 7" id="KW-0067">ATP-binding</keyword>
<dbReference type="RefSeq" id="WP_226392785.1">
    <property type="nucleotide sequence ID" value="NZ_JADCKB010000012.1"/>
</dbReference>
<feature type="binding site" evidence="7">
    <location>
        <begin position="349"/>
        <end position="356"/>
    </location>
    <ligand>
        <name>ATP</name>
        <dbReference type="ChEBI" id="CHEBI:30616"/>
    </ligand>
</feature>
<evidence type="ECO:0000256" key="3">
    <source>
        <dbReference type="ARBA" id="ARBA00022598"/>
    </source>
</evidence>
<dbReference type="PANTHER" id="PTHR23090">
    <property type="entry name" value="NH 3 /GLUTAMINE-DEPENDENT NAD + SYNTHETASE"/>
    <property type="match status" value="1"/>
</dbReference>
<keyword evidence="12" id="KW-1185">Reference proteome</keyword>
<feature type="binding site" evidence="7">
    <location>
        <position position="121"/>
    </location>
    <ligand>
        <name>L-glutamine</name>
        <dbReference type="ChEBI" id="CHEBI:58359"/>
    </ligand>
</feature>
<evidence type="ECO:0000313" key="12">
    <source>
        <dbReference type="Proteomes" id="UP000806542"/>
    </source>
</evidence>
<dbReference type="InterPro" id="IPR022310">
    <property type="entry name" value="NAD/GMP_synthase"/>
</dbReference>
<dbReference type="Pfam" id="PF02540">
    <property type="entry name" value="NAD_synthase"/>
    <property type="match status" value="1"/>
</dbReference>
<sequence>MHDGFMKVAAATPKIRVADTAFNAREMIKMIREADRQGAKLIVLPELSITGYTCGDLFFQESLIRQALDGIKQITVETAVTDILIVAGLPLAIGSKLYNAAAFIKSGNILGFATKSFLPDYNEFYETRYFSVLEENTFINIDGKQIPAGPKLLFCAENMDALKISAEICEDLWAPIPPSTNHALNGASVIVNLSASDEAAGKNNHRRLLLRSQSGRSICAYLYANAGPGESSTDLVFGGRSSICENGVMLAEAKSFEESILYADIDLQRIIQQRRKTTTFRPQTGEGYHKIMFNIQLCKTPLDRIFNPTPFIPQTDAHLEERCEEVLSIQYQGLKKRLAHIGLKTVTLGISGGLDSTLALLVTAKAFDSLNLSRSGIVAVTMPCFGTSDRTYSNAQKLIASLGAQFREVNIKAAVTQHLTDIGCNIENHDVTFENAQARERTQVLMDIANQTGGIVIGTGDLSELALGFATYNGDHMSMYGVNASVPKTLVRFLVKYVADTAGGELKDILYDILDTPVSPELLPPNQDGSVAQQTEKIVGPYELHDFFLYYMLRWGFSPKKILRMAQHSFAGTYDEETIAKWLNIFLRRFYANQFKRSCMPDGPKAGSISLSPRGDFRMPSDAVIPKPFL</sequence>
<comment type="catalytic activity">
    <reaction evidence="7 8">
        <text>deamido-NAD(+) + L-glutamine + ATP + H2O = L-glutamate + AMP + diphosphate + NAD(+) + H(+)</text>
        <dbReference type="Rhea" id="RHEA:24384"/>
        <dbReference type="ChEBI" id="CHEBI:15377"/>
        <dbReference type="ChEBI" id="CHEBI:15378"/>
        <dbReference type="ChEBI" id="CHEBI:29985"/>
        <dbReference type="ChEBI" id="CHEBI:30616"/>
        <dbReference type="ChEBI" id="CHEBI:33019"/>
        <dbReference type="ChEBI" id="CHEBI:57540"/>
        <dbReference type="ChEBI" id="CHEBI:58359"/>
        <dbReference type="ChEBI" id="CHEBI:58437"/>
        <dbReference type="ChEBI" id="CHEBI:456215"/>
        <dbReference type="EC" id="6.3.5.1"/>
    </reaction>
</comment>
<dbReference type="Gene3D" id="1.10.10.1140">
    <property type="entry name" value="Glutamine-dependent NAD+ synthetase, C-terminal domain"/>
    <property type="match status" value="1"/>
</dbReference>
<dbReference type="SUPFAM" id="SSF56317">
    <property type="entry name" value="Carbon-nitrogen hydrolase"/>
    <property type="match status" value="1"/>
</dbReference>
<evidence type="ECO:0000259" key="10">
    <source>
        <dbReference type="PROSITE" id="PS50263"/>
    </source>
</evidence>
<keyword evidence="6 7" id="KW-0520">NAD</keyword>
<feature type="active site" description="Proton acceptor; for glutaminase activity" evidence="7">
    <location>
        <position position="46"/>
    </location>
</feature>
<comment type="caution">
    <text evidence="7">Lacks conserved residue(s) required for the propagation of feature annotation.</text>
</comment>
<gene>
    <name evidence="7" type="primary">nadE</name>
    <name evidence="11" type="ORF">INF28_07155</name>
</gene>
<reference evidence="11" key="1">
    <citation type="submission" date="2020-10" db="EMBL/GenBank/DDBJ databases">
        <title>ChiBAC.</title>
        <authorList>
            <person name="Zenner C."/>
            <person name="Hitch T.C.A."/>
            <person name="Clavel T."/>
        </authorList>
    </citation>
    <scope>NUCLEOTIDE SEQUENCE</scope>
    <source>
        <strain evidence="11">DSM 107454</strain>
    </source>
</reference>
<keyword evidence="3 7" id="KW-0436">Ligase</keyword>
<dbReference type="InterPro" id="IPR003694">
    <property type="entry name" value="NAD_synthase"/>
</dbReference>
<feature type="binding site" evidence="7">
    <location>
        <position position="435"/>
    </location>
    <ligand>
        <name>deamido-NAD(+)</name>
        <dbReference type="ChEBI" id="CHEBI:58437"/>
        <note>ligand shared between two neighboring subunits</note>
    </ligand>
</feature>
<dbReference type="AlphaFoldDB" id="A0A9D5M073"/>
<dbReference type="EMBL" id="JADCKB010000012">
    <property type="protein sequence ID" value="MBE5040237.1"/>
    <property type="molecule type" value="Genomic_DNA"/>
</dbReference>
<feature type="domain" description="CN hydrolase" evidence="10">
    <location>
        <begin position="6"/>
        <end position="267"/>
    </location>
</feature>
<evidence type="ECO:0000256" key="4">
    <source>
        <dbReference type="ARBA" id="ARBA00022741"/>
    </source>
</evidence>
<dbReference type="CDD" id="cd07570">
    <property type="entry name" value="GAT_Gln-NAD-synth"/>
    <property type="match status" value="1"/>
</dbReference>
<dbReference type="InterPro" id="IPR003010">
    <property type="entry name" value="C-N_Hydrolase"/>
</dbReference>
<evidence type="ECO:0000256" key="2">
    <source>
        <dbReference type="ARBA" id="ARBA00007145"/>
    </source>
</evidence>
<feature type="active site" description="Nucleophile; for glutaminase activity" evidence="7">
    <location>
        <position position="169"/>
    </location>
</feature>
<evidence type="ECO:0000256" key="5">
    <source>
        <dbReference type="ARBA" id="ARBA00022840"/>
    </source>
</evidence>
<feature type="active site" description="For glutaminase activity" evidence="7">
    <location>
        <position position="115"/>
    </location>
</feature>
<dbReference type="CDD" id="cd00553">
    <property type="entry name" value="NAD_synthase"/>
    <property type="match status" value="1"/>
</dbReference>
<dbReference type="EC" id="6.3.5.1" evidence="7 8"/>
<name>A0A9D5M073_9FIRM</name>
<feature type="binding site" evidence="7">
    <location>
        <position position="464"/>
    </location>
    <ligand>
        <name>deamido-NAD(+)</name>
        <dbReference type="ChEBI" id="CHEBI:58437"/>
        <note>ligand shared between two neighboring subunits</note>
    </ligand>
</feature>
<dbReference type="GO" id="GO:0004359">
    <property type="term" value="F:glutaminase activity"/>
    <property type="evidence" value="ECO:0007669"/>
    <property type="project" value="InterPro"/>
</dbReference>
<dbReference type="GO" id="GO:0005524">
    <property type="term" value="F:ATP binding"/>
    <property type="evidence" value="ECO:0007669"/>
    <property type="project" value="UniProtKB-UniRule"/>
</dbReference>
<evidence type="ECO:0000256" key="1">
    <source>
        <dbReference type="ARBA" id="ARBA00005188"/>
    </source>
</evidence>
<comment type="similarity">
    <text evidence="2 7 8">In the C-terminal section; belongs to the NAD synthetase family.</text>
</comment>
<evidence type="ECO:0000256" key="8">
    <source>
        <dbReference type="PIRNR" id="PIRNR006630"/>
    </source>
</evidence>
<dbReference type="NCBIfam" id="TIGR00552">
    <property type="entry name" value="nadE"/>
    <property type="match status" value="1"/>
</dbReference>
<comment type="similarity">
    <text evidence="9">Belongs to the NAD synthetase family.</text>
</comment>
<comment type="pathway">
    <text evidence="1 7 8">Cofactor biosynthesis; NAD(+) biosynthesis; NAD(+) from deamido-NAD(+) (L-Gln route): step 1/1.</text>
</comment>
<dbReference type="GO" id="GO:0005737">
    <property type="term" value="C:cytoplasm"/>
    <property type="evidence" value="ECO:0007669"/>
    <property type="project" value="InterPro"/>
</dbReference>
<dbReference type="PANTHER" id="PTHR23090:SF9">
    <property type="entry name" value="GLUTAMINE-DEPENDENT NAD(+) SYNTHETASE"/>
    <property type="match status" value="1"/>
</dbReference>
<dbReference type="GO" id="GO:0008795">
    <property type="term" value="F:NAD+ synthase activity"/>
    <property type="evidence" value="ECO:0007669"/>
    <property type="project" value="UniProtKB-UniRule"/>
</dbReference>
<dbReference type="Gene3D" id="3.40.50.620">
    <property type="entry name" value="HUPs"/>
    <property type="match status" value="1"/>
</dbReference>
<dbReference type="Gene3D" id="3.60.110.10">
    <property type="entry name" value="Carbon-nitrogen hydrolase"/>
    <property type="match status" value="1"/>
</dbReference>
<evidence type="ECO:0000256" key="9">
    <source>
        <dbReference type="RuleBase" id="RU003811"/>
    </source>
</evidence>
<dbReference type="InterPro" id="IPR014729">
    <property type="entry name" value="Rossmann-like_a/b/a_fold"/>
</dbReference>
<dbReference type="NCBIfam" id="NF002730">
    <property type="entry name" value="PRK02628.1"/>
    <property type="match status" value="1"/>
</dbReference>
<accession>A0A9D5M073</accession>
<dbReference type="SUPFAM" id="SSF52402">
    <property type="entry name" value="Adenine nucleotide alpha hydrolases-like"/>
    <property type="match status" value="1"/>
</dbReference>
<comment type="function">
    <text evidence="7">Catalyzes the ATP-dependent amidation of deamido-NAD to form NAD. Uses L-glutamine as a nitrogen source.</text>
</comment>
<organism evidence="11 12">
    <name type="scientific">Ructibacterium gallinarum</name>
    <dbReference type="NCBI Taxonomy" id="2779355"/>
    <lineage>
        <taxon>Bacteria</taxon>
        <taxon>Bacillati</taxon>
        <taxon>Bacillota</taxon>
        <taxon>Clostridia</taxon>
        <taxon>Eubacteriales</taxon>
        <taxon>Oscillospiraceae</taxon>
        <taxon>Ructibacterium</taxon>
    </lineage>
</organism>
<dbReference type="GO" id="GO:0003952">
    <property type="term" value="F:NAD+ synthase (glutamine-hydrolyzing) activity"/>
    <property type="evidence" value="ECO:0007669"/>
    <property type="project" value="UniProtKB-UniRule"/>
</dbReference>
<dbReference type="PROSITE" id="PS50263">
    <property type="entry name" value="CN_HYDROLASE"/>
    <property type="match status" value="1"/>
</dbReference>
<dbReference type="InterPro" id="IPR041856">
    <property type="entry name" value="NAD+_synth_C"/>
</dbReference>
<evidence type="ECO:0000313" key="11">
    <source>
        <dbReference type="EMBL" id="MBE5040237.1"/>
    </source>
</evidence>
<dbReference type="InterPro" id="IPR014445">
    <property type="entry name" value="Gln-dep_NAD_synthase"/>
</dbReference>
<dbReference type="GO" id="GO:0009435">
    <property type="term" value="P:NAD+ biosynthetic process"/>
    <property type="evidence" value="ECO:0007669"/>
    <property type="project" value="UniProtKB-UniRule"/>
</dbReference>
<comment type="caution">
    <text evidence="11">The sequence shown here is derived from an EMBL/GenBank/DDBJ whole genome shotgun (WGS) entry which is preliminary data.</text>
</comment>
<evidence type="ECO:0000256" key="7">
    <source>
        <dbReference type="HAMAP-Rule" id="MF_02090"/>
    </source>
</evidence>
<dbReference type="HAMAP" id="MF_02090">
    <property type="entry name" value="NadE_glutamine_dep"/>
    <property type="match status" value="1"/>
</dbReference>
<dbReference type="InterPro" id="IPR036526">
    <property type="entry name" value="C-N_Hydrolase_sf"/>
</dbReference>
<feature type="binding site" evidence="7">
    <location>
        <position position="202"/>
    </location>
    <ligand>
        <name>L-glutamine</name>
        <dbReference type="ChEBI" id="CHEBI:58359"/>
    </ligand>
</feature>
<feature type="binding site" evidence="7">
    <location>
        <position position="196"/>
    </location>
    <ligand>
        <name>L-glutamine</name>
        <dbReference type="ChEBI" id="CHEBI:58359"/>
    </ligand>
</feature>
<evidence type="ECO:0000256" key="6">
    <source>
        <dbReference type="ARBA" id="ARBA00023027"/>
    </source>
</evidence>
<dbReference type="Proteomes" id="UP000806542">
    <property type="component" value="Unassembled WGS sequence"/>
</dbReference>
<feature type="binding site" evidence="7">
    <location>
        <position position="459"/>
    </location>
    <ligand>
        <name>ATP</name>
        <dbReference type="ChEBI" id="CHEBI:30616"/>
    </ligand>
</feature>
<dbReference type="PIRSF" id="PIRSF006630">
    <property type="entry name" value="NADS_GAT"/>
    <property type="match status" value="1"/>
</dbReference>
<keyword evidence="4 7" id="KW-0547">Nucleotide-binding</keyword>
<feature type="binding site" evidence="7">
    <location>
        <position position="596"/>
    </location>
    <ligand>
        <name>deamido-NAD(+)</name>
        <dbReference type="ChEBI" id="CHEBI:58437"/>
        <note>ligand shared between two neighboring subunits</note>
    </ligand>
</feature>
<dbReference type="Pfam" id="PF00795">
    <property type="entry name" value="CN_hydrolase"/>
    <property type="match status" value="1"/>
</dbReference>